<keyword evidence="12" id="KW-1185">Reference proteome</keyword>
<organism evidence="11 12">
    <name type="scientific">Cucumis sativus</name>
    <name type="common">Cucumber</name>
    <dbReference type="NCBI Taxonomy" id="3659"/>
    <lineage>
        <taxon>Eukaryota</taxon>
        <taxon>Viridiplantae</taxon>
        <taxon>Streptophyta</taxon>
        <taxon>Embryophyta</taxon>
        <taxon>Tracheophyta</taxon>
        <taxon>Spermatophyta</taxon>
        <taxon>Magnoliopsida</taxon>
        <taxon>eudicotyledons</taxon>
        <taxon>Gunneridae</taxon>
        <taxon>Pentapetalae</taxon>
        <taxon>rosids</taxon>
        <taxon>fabids</taxon>
        <taxon>Cucurbitales</taxon>
        <taxon>Cucurbitaceae</taxon>
        <taxon>Benincaseae</taxon>
        <taxon>Cucumis</taxon>
    </lineage>
</organism>
<proteinExistence type="predicted"/>
<comment type="function">
    <text evidence="9">Transcription factor that binds specifically to a 5'-AA[AG]G-3' consensus core sequence.</text>
</comment>
<keyword evidence="4 9" id="KW-0805">Transcription regulation</keyword>
<evidence type="ECO:0000313" key="12">
    <source>
        <dbReference type="Proteomes" id="UP000029981"/>
    </source>
</evidence>
<evidence type="ECO:0000256" key="7">
    <source>
        <dbReference type="ARBA" id="ARBA00023242"/>
    </source>
</evidence>
<feature type="domain" description="Dof-type" evidence="10">
    <location>
        <begin position="12"/>
        <end position="66"/>
    </location>
</feature>
<reference evidence="11 12" key="3">
    <citation type="journal article" date="2010" name="BMC Genomics">
        <title>Transcriptome sequencing and comparative analysis of cucumber flowers with different sex types.</title>
        <authorList>
            <person name="Guo S."/>
            <person name="Zheng Y."/>
            <person name="Joung J.G."/>
            <person name="Liu S."/>
            <person name="Zhang Z."/>
            <person name="Crasta O.R."/>
            <person name="Sobral B.W."/>
            <person name="Xu Y."/>
            <person name="Huang S."/>
            <person name="Fei Z."/>
        </authorList>
    </citation>
    <scope>NUCLEOTIDE SEQUENCE [LARGE SCALE GENOMIC DNA]</scope>
    <source>
        <strain evidence="12">cv. 9930</strain>
    </source>
</reference>
<dbReference type="AlphaFoldDB" id="A0A0A0LTJ9"/>
<accession>A0A0A0LTJ9</accession>
<name>A0A0A0LTJ9_CUCSA</name>
<evidence type="ECO:0000256" key="9">
    <source>
        <dbReference type="RuleBase" id="RU369094"/>
    </source>
</evidence>
<dbReference type="Proteomes" id="UP000029981">
    <property type="component" value="Chromosome 1"/>
</dbReference>
<dbReference type="STRING" id="3659.A0A0A0LTJ9"/>
<keyword evidence="2 8" id="KW-0863">Zinc-finger</keyword>
<dbReference type="KEGG" id="csv:101204440"/>
<sequence>MDFQSKPNELKSQCPRCNSLHTKFCYYNNYNYSQPRHFCKTCRRYWTLGGLLRNIPVGGGTRKSKKNSKAKRATFTDSACNSNSDLDMLSSPLKLNNQAGDFQWNGREFEAGDPAAEEGLFGLDQLPTSSGDNNGSSWLNFYGLTHPFNN</sequence>
<dbReference type="PROSITE" id="PS01361">
    <property type="entry name" value="ZF_DOF_1"/>
    <property type="match status" value="1"/>
</dbReference>
<dbReference type="OrthoDB" id="1927254at2759"/>
<dbReference type="GO" id="GO:0003677">
    <property type="term" value="F:DNA binding"/>
    <property type="evidence" value="ECO:0007669"/>
    <property type="project" value="UniProtKB-UniRule"/>
</dbReference>
<dbReference type="Pfam" id="PF02701">
    <property type="entry name" value="Zn_ribbon_Dof"/>
    <property type="match status" value="1"/>
</dbReference>
<reference evidence="11 12" key="2">
    <citation type="journal article" date="2009" name="PLoS ONE">
        <title>An integrated genetic and cytogenetic map of the cucumber genome.</title>
        <authorList>
            <person name="Ren Y."/>
            <person name="Zhang Z."/>
            <person name="Liu J."/>
            <person name="Staub J.E."/>
            <person name="Han Y."/>
            <person name="Cheng Z."/>
            <person name="Li X."/>
            <person name="Lu J."/>
            <person name="Miao H."/>
            <person name="Kang H."/>
            <person name="Xie B."/>
            <person name="Gu X."/>
            <person name="Wang X."/>
            <person name="Du Y."/>
            <person name="Jin W."/>
            <person name="Huang S."/>
        </authorList>
    </citation>
    <scope>NUCLEOTIDE SEQUENCE [LARGE SCALE GENOMIC DNA]</scope>
    <source>
        <strain evidence="12">cv. 9930</strain>
    </source>
</reference>
<evidence type="ECO:0000256" key="2">
    <source>
        <dbReference type="ARBA" id="ARBA00022771"/>
    </source>
</evidence>
<evidence type="ECO:0000256" key="8">
    <source>
        <dbReference type="PROSITE-ProRule" id="PRU00071"/>
    </source>
</evidence>
<dbReference type="InterPro" id="IPR045174">
    <property type="entry name" value="Dof"/>
</dbReference>
<keyword evidence="7 8" id="KW-0539">Nucleus</keyword>
<keyword evidence="5 8" id="KW-0238">DNA-binding</keyword>
<dbReference type="InterPro" id="IPR003851">
    <property type="entry name" value="Znf_Dof"/>
</dbReference>
<dbReference type="Gramene" id="KGN64082">
    <property type="protein sequence ID" value="KGN64082"/>
    <property type="gene ID" value="Csa_1G039960"/>
</dbReference>
<keyword evidence="3 9" id="KW-0862">Zinc</keyword>
<dbReference type="GO" id="GO:0003700">
    <property type="term" value="F:DNA-binding transcription factor activity"/>
    <property type="evidence" value="ECO:0007669"/>
    <property type="project" value="UniProtKB-UniRule"/>
</dbReference>
<dbReference type="GO" id="GO:0005634">
    <property type="term" value="C:nucleus"/>
    <property type="evidence" value="ECO:0007669"/>
    <property type="project" value="UniProtKB-SubCell"/>
</dbReference>
<evidence type="ECO:0000256" key="6">
    <source>
        <dbReference type="ARBA" id="ARBA00023163"/>
    </source>
</evidence>
<reference evidence="11 12" key="1">
    <citation type="journal article" date="2009" name="Nat. Genet.">
        <title>The genome of the cucumber, Cucumis sativus L.</title>
        <authorList>
            <person name="Huang S."/>
            <person name="Li R."/>
            <person name="Zhang Z."/>
            <person name="Li L."/>
            <person name="Gu X."/>
            <person name="Fan W."/>
            <person name="Lucas W.J."/>
            <person name="Wang X."/>
            <person name="Xie B."/>
            <person name="Ni P."/>
            <person name="Ren Y."/>
            <person name="Zhu H."/>
            <person name="Li J."/>
            <person name="Lin K."/>
            <person name="Jin W."/>
            <person name="Fei Z."/>
            <person name="Li G."/>
            <person name="Staub J."/>
            <person name="Kilian A."/>
            <person name="van der Vossen E.A."/>
            <person name="Wu Y."/>
            <person name="Guo J."/>
            <person name="He J."/>
            <person name="Jia Z."/>
            <person name="Ren Y."/>
            <person name="Tian G."/>
            <person name="Lu Y."/>
            <person name="Ruan J."/>
            <person name="Qian W."/>
            <person name="Wang M."/>
            <person name="Huang Q."/>
            <person name="Li B."/>
            <person name="Xuan Z."/>
            <person name="Cao J."/>
            <person name="Asan"/>
            <person name="Wu Z."/>
            <person name="Zhang J."/>
            <person name="Cai Q."/>
            <person name="Bai Y."/>
            <person name="Zhao B."/>
            <person name="Han Y."/>
            <person name="Li Y."/>
            <person name="Li X."/>
            <person name="Wang S."/>
            <person name="Shi Q."/>
            <person name="Liu S."/>
            <person name="Cho W.K."/>
            <person name="Kim J.Y."/>
            <person name="Xu Y."/>
            <person name="Heller-Uszynska K."/>
            <person name="Miao H."/>
            <person name="Cheng Z."/>
            <person name="Zhang S."/>
            <person name="Wu J."/>
            <person name="Yang Y."/>
            <person name="Kang H."/>
            <person name="Li M."/>
            <person name="Liang H."/>
            <person name="Ren X."/>
            <person name="Shi Z."/>
            <person name="Wen M."/>
            <person name="Jian M."/>
            <person name="Yang H."/>
            <person name="Zhang G."/>
            <person name="Yang Z."/>
            <person name="Chen R."/>
            <person name="Liu S."/>
            <person name="Li J."/>
            <person name="Ma L."/>
            <person name="Liu H."/>
            <person name="Zhou Y."/>
            <person name="Zhao J."/>
            <person name="Fang X."/>
            <person name="Li G."/>
            <person name="Fang L."/>
            <person name="Li Y."/>
            <person name="Liu D."/>
            <person name="Zheng H."/>
            <person name="Zhang Y."/>
            <person name="Qin N."/>
            <person name="Li Z."/>
            <person name="Yang G."/>
            <person name="Yang S."/>
            <person name="Bolund L."/>
            <person name="Kristiansen K."/>
            <person name="Zheng H."/>
            <person name="Li S."/>
            <person name="Zhang X."/>
            <person name="Yang H."/>
            <person name="Wang J."/>
            <person name="Sun R."/>
            <person name="Zhang B."/>
            <person name="Jiang S."/>
            <person name="Wang J."/>
            <person name="Du Y."/>
            <person name="Li S."/>
        </authorList>
    </citation>
    <scope>NUCLEOTIDE SEQUENCE [LARGE SCALE GENOMIC DNA]</scope>
    <source>
        <strain evidence="12">cv. 9930</strain>
    </source>
</reference>
<dbReference type="GO" id="GO:0008270">
    <property type="term" value="F:zinc ion binding"/>
    <property type="evidence" value="ECO:0007669"/>
    <property type="project" value="UniProtKB-KW"/>
</dbReference>
<dbReference type="PANTHER" id="PTHR31992">
    <property type="entry name" value="DOF ZINC FINGER PROTEIN DOF1.4-RELATED"/>
    <property type="match status" value="1"/>
</dbReference>
<evidence type="ECO:0000256" key="4">
    <source>
        <dbReference type="ARBA" id="ARBA00023015"/>
    </source>
</evidence>
<comment type="subcellular location">
    <subcellularLocation>
        <location evidence="8 9">Nucleus</location>
    </subcellularLocation>
</comment>
<gene>
    <name evidence="11" type="ORF">Csa_1G039960</name>
</gene>
<evidence type="ECO:0000313" key="11">
    <source>
        <dbReference type="EMBL" id="KGN64082.1"/>
    </source>
</evidence>
<protein>
    <recommendedName>
        <fullName evidence="9">Dof zinc finger protein</fullName>
    </recommendedName>
</protein>
<dbReference type="PROSITE" id="PS50884">
    <property type="entry name" value="ZF_DOF_2"/>
    <property type="match status" value="1"/>
</dbReference>
<evidence type="ECO:0000259" key="10">
    <source>
        <dbReference type="PROSITE" id="PS50884"/>
    </source>
</evidence>
<dbReference type="PANTHER" id="PTHR31992:SF312">
    <property type="entry name" value="DOF ZINC FINGER PROTEIN DOF1.6"/>
    <property type="match status" value="1"/>
</dbReference>
<keyword evidence="6 9" id="KW-0804">Transcription</keyword>
<evidence type="ECO:0000256" key="1">
    <source>
        <dbReference type="ARBA" id="ARBA00022723"/>
    </source>
</evidence>
<reference evidence="11 12" key="4">
    <citation type="journal article" date="2011" name="BMC Genomics">
        <title>RNA-Seq improves annotation of protein-coding genes in the cucumber genome.</title>
        <authorList>
            <person name="Li Z."/>
            <person name="Zhang Z."/>
            <person name="Yan P."/>
            <person name="Huang S."/>
            <person name="Fei Z."/>
            <person name="Lin K."/>
        </authorList>
    </citation>
    <scope>NUCLEOTIDE SEQUENCE [LARGE SCALE GENOMIC DNA]</scope>
    <source>
        <strain evidence="12">cv. 9930</strain>
    </source>
</reference>
<dbReference type="EMBL" id="CM002922">
    <property type="protein sequence ID" value="KGN64082.1"/>
    <property type="molecule type" value="Genomic_DNA"/>
</dbReference>
<evidence type="ECO:0000256" key="3">
    <source>
        <dbReference type="ARBA" id="ARBA00022833"/>
    </source>
</evidence>
<evidence type="ECO:0000256" key="5">
    <source>
        <dbReference type="ARBA" id="ARBA00023125"/>
    </source>
</evidence>
<keyword evidence="1 9" id="KW-0479">Metal-binding</keyword>